<dbReference type="OrthoDB" id="5598057at2759"/>
<evidence type="ECO:0000313" key="4">
    <source>
        <dbReference type="Proteomes" id="UP000697127"/>
    </source>
</evidence>
<reference evidence="3" key="1">
    <citation type="submission" date="2020-11" db="EMBL/GenBank/DDBJ databases">
        <title>Kefir isolates.</title>
        <authorList>
            <person name="Marcisauskas S."/>
            <person name="Kim Y."/>
            <person name="Blasche S."/>
        </authorList>
    </citation>
    <scope>NUCLEOTIDE SEQUENCE</scope>
    <source>
        <strain evidence="3">Olga-1</strain>
    </source>
</reference>
<protein>
    <recommendedName>
        <fullName evidence="2">PH domain-containing protein</fullName>
    </recommendedName>
</protein>
<evidence type="ECO:0000256" key="1">
    <source>
        <dbReference type="ARBA" id="ARBA00022553"/>
    </source>
</evidence>
<comment type="caution">
    <text evidence="3">The sequence shown here is derived from an EMBL/GenBank/DDBJ whole genome shotgun (WGS) entry which is preliminary data.</text>
</comment>
<evidence type="ECO:0000313" key="3">
    <source>
        <dbReference type="EMBL" id="KAG0687038.1"/>
    </source>
</evidence>
<keyword evidence="4" id="KW-1185">Reference proteome</keyword>
<dbReference type="PANTHER" id="PTHR31941">
    <property type="entry name" value="CYTOSKELETAL SIGNALING PROTEIN SLM1"/>
    <property type="match status" value="1"/>
</dbReference>
<dbReference type="SMART" id="SM00233">
    <property type="entry name" value="PH"/>
    <property type="match status" value="1"/>
</dbReference>
<dbReference type="SUPFAM" id="SSF103657">
    <property type="entry name" value="BAR/IMD domain-like"/>
    <property type="match status" value="1"/>
</dbReference>
<dbReference type="InterPro" id="IPR027267">
    <property type="entry name" value="AH/BAR_dom_sf"/>
</dbReference>
<dbReference type="EMBL" id="PUHW01000327">
    <property type="protein sequence ID" value="KAG0687038.1"/>
    <property type="molecule type" value="Genomic_DNA"/>
</dbReference>
<evidence type="ECO:0000259" key="2">
    <source>
        <dbReference type="PROSITE" id="PS50003"/>
    </source>
</evidence>
<dbReference type="InterPro" id="IPR046868">
    <property type="entry name" value="BAR_4"/>
</dbReference>
<gene>
    <name evidence="3" type="ORF">C6P40_002976</name>
</gene>
<dbReference type="InterPro" id="IPR001849">
    <property type="entry name" value="PH_domain"/>
</dbReference>
<dbReference type="Gene3D" id="2.30.29.30">
    <property type="entry name" value="Pleckstrin-homology domain (PH domain)/Phosphotyrosine-binding domain (PTB)"/>
    <property type="match status" value="1"/>
</dbReference>
<dbReference type="PANTHER" id="PTHR31941:SF1">
    <property type="entry name" value="CYTOSKELETAL SIGNALING PROTEIN SLM1"/>
    <property type="match status" value="1"/>
</dbReference>
<organism evidence="3 4">
    <name type="scientific">Pichia californica</name>
    <dbReference type="NCBI Taxonomy" id="460514"/>
    <lineage>
        <taxon>Eukaryota</taxon>
        <taxon>Fungi</taxon>
        <taxon>Dikarya</taxon>
        <taxon>Ascomycota</taxon>
        <taxon>Saccharomycotina</taxon>
        <taxon>Pichiomycetes</taxon>
        <taxon>Pichiales</taxon>
        <taxon>Pichiaceae</taxon>
        <taxon>Pichia</taxon>
    </lineage>
</organism>
<dbReference type="InterPro" id="IPR011993">
    <property type="entry name" value="PH-like_dom_sf"/>
</dbReference>
<feature type="domain" description="PH" evidence="2">
    <location>
        <begin position="379"/>
        <end position="489"/>
    </location>
</feature>
<accession>A0A9P6WJR6</accession>
<dbReference type="Pfam" id="PF20399">
    <property type="entry name" value="PH_20"/>
    <property type="match status" value="1"/>
</dbReference>
<sequence length="511" mass="56968">MASIEQVLNHESTAPVVSNSTLSQTGSNNSNDLLSYTFPDSTNLVIERYNKYIQLIHSIQHFANGYSEIAASTIKQYDLLNKTVTTSMPNFESSNEDSGVSGSAKLTVSSTASDNIGINDGVASTVTDSSSPTDLNTFLHVMRQKLGDGYTRSMDFQTKVQSQILPDLTQLVTEVDKKQKEYASYSNAEQKDLSQLKSNSAKVSQSLDLAVQEFEHGVNGSKNRSDYKKDPYLVKKTLLRNAALQVKSENNRIEFLANGEASLRSSEARILLELRRIFNLLTQFIDENFGGVVQSFNILRETLNRVPEDFEWSHFLEKNSAYLITASSVMSANNEQLNSAMSNLSVNSNKTDTALIANNPYKRNLESITFRNYQHVSTKPSLEGVLERKESILGLSSKYNSYYFVITPSGYFYGFPSKSIDSFQPNLVLYLPECETKIKNSSGKGEFTFILRGKNLCTLVPKPKKKYVFKASSAQDFDTWWKVITRDGAHTNHAEAGTIFSGSDISDNDSE</sequence>
<keyword evidence="1" id="KW-0597">Phosphoprotein</keyword>
<proteinExistence type="predicted"/>
<dbReference type="PROSITE" id="PS50003">
    <property type="entry name" value="PH_DOMAIN"/>
    <property type="match status" value="1"/>
</dbReference>
<dbReference type="Proteomes" id="UP000697127">
    <property type="component" value="Unassembled WGS sequence"/>
</dbReference>
<dbReference type="SUPFAM" id="SSF50729">
    <property type="entry name" value="PH domain-like"/>
    <property type="match status" value="1"/>
</dbReference>
<dbReference type="Pfam" id="PF20400">
    <property type="entry name" value="BAR_4"/>
    <property type="match status" value="1"/>
</dbReference>
<dbReference type="InterPro" id="IPR046869">
    <property type="entry name" value="SLM1/RGC1-like_PH"/>
</dbReference>
<name>A0A9P6WJR6_9ASCO</name>
<dbReference type="AlphaFoldDB" id="A0A9P6WJR6"/>